<dbReference type="GO" id="GO:0016787">
    <property type="term" value="F:hydrolase activity"/>
    <property type="evidence" value="ECO:0007669"/>
    <property type="project" value="UniProtKB-KW"/>
</dbReference>
<dbReference type="InterPro" id="IPR050266">
    <property type="entry name" value="AB_hydrolase_sf"/>
</dbReference>
<name>A0A5R9F5F3_9BACL</name>
<dbReference type="GO" id="GO:0016020">
    <property type="term" value="C:membrane"/>
    <property type="evidence" value="ECO:0007669"/>
    <property type="project" value="TreeGrafter"/>
</dbReference>
<protein>
    <submittedName>
        <fullName evidence="2">Alpha/beta hydrolase</fullName>
    </submittedName>
</protein>
<feature type="domain" description="AB hydrolase-1" evidence="1">
    <location>
        <begin position="42"/>
        <end position="163"/>
    </location>
</feature>
<proteinExistence type="predicted"/>
<evidence type="ECO:0000313" key="3">
    <source>
        <dbReference type="Proteomes" id="UP000308230"/>
    </source>
</evidence>
<dbReference type="InterPro" id="IPR029058">
    <property type="entry name" value="AB_hydrolase_fold"/>
</dbReference>
<dbReference type="AlphaFoldDB" id="A0A5R9F5F3"/>
<dbReference type="Pfam" id="PF00561">
    <property type="entry name" value="Abhydrolase_1"/>
    <property type="match status" value="1"/>
</dbReference>
<keyword evidence="2" id="KW-0378">Hydrolase</keyword>
<organism evidence="2 3">
    <name type="scientific">Exobacillus caeni</name>
    <dbReference type="NCBI Taxonomy" id="2574798"/>
    <lineage>
        <taxon>Bacteria</taxon>
        <taxon>Bacillati</taxon>
        <taxon>Bacillota</taxon>
        <taxon>Bacilli</taxon>
        <taxon>Bacillales</taxon>
        <taxon>Guptibacillaceae</taxon>
        <taxon>Exobacillus</taxon>
    </lineage>
</organism>
<dbReference type="OrthoDB" id="53505at2"/>
<comment type="caution">
    <text evidence="2">The sequence shown here is derived from an EMBL/GenBank/DDBJ whole genome shotgun (WGS) entry which is preliminary data.</text>
</comment>
<dbReference type="Gene3D" id="3.40.50.1820">
    <property type="entry name" value="alpha/beta hydrolase"/>
    <property type="match status" value="1"/>
</dbReference>
<evidence type="ECO:0000259" key="1">
    <source>
        <dbReference type="Pfam" id="PF00561"/>
    </source>
</evidence>
<evidence type="ECO:0000313" key="2">
    <source>
        <dbReference type="EMBL" id="TLS35035.1"/>
    </source>
</evidence>
<reference evidence="2 3" key="1">
    <citation type="submission" date="2019-04" db="EMBL/GenBank/DDBJ databases">
        <title>Bacillus caeni sp. nov., a bacterium isolated from mangrove sediment.</title>
        <authorList>
            <person name="Huang H."/>
            <person name="Mo K."/>
            <person name="Hu Y."/>
        </authorList>
    </citation>
    <scope>NUCLEOTIDE SEQUENCE [LARGE SCALE GENOMIC DNA]</scope>
    <source>
        <strain evidence="2 3">HB172195</strain>
    </source>
</reference>
<dbReference type="RefSeq" id="WP_138129554.1">
    <property type="nucleotide sequence ID" value="NZ_SWLG01000031.1"/>
</dbReference>
<keyword evidence="3" id="KW-1185">Reference proteome</keyword>
<dbReference type="SUPFAM" id="SSF53474">
    <property type="entry name" value="alpha/beta-Hydrolases"/>
    <property type="match status" value="1"/>
</dbReference>
<dbReference type="EMBL" id="SWLG01000031">
    <property type="protein sequence ID" value="TLS35035.1"/>
    <property type="molecule type" value="Genomic_DNA"/>
</dbReference>
<dbReference type="PANTHER" id="PTHR43798">
    <property type="entry name" value="MONOACYLGLYCEROL LIPASE"/>
    <property type="match status" value="1"/>
</dbReference>
<dbReference type="Proteomes" id="UP000308230">
    <property type="component" value="Unassembled WGS sequence"/>
</dbReference>
<gene>
    <name evidence="2" type="ORF">FCL54_22515</name>
</gene>
<sequence length="355" mass="40821">MKILSFKREFSVGEEGISETKTIIIGGIPQTILIQTANRHNPVLLFLHGGPSMPLPGVCCRSQEYTGVLTTKELVKHFTVVFWDQRGTGKSYRSDTPASSFHVRQFIEDTNELIDYLRNTFQQEKIVLAAHSWGTVLGLHLAYEKPEKLYAYIGVSQIINWAENDRLCREWALKEAYRRNNKKAIQELEGVGEPPYLESFEQWGTLRRWLLRFNSMIYTDTTVKHPGMAGMAKIMLRSPDYSLGDIVNSLYRGFKLSYTQRMIEDLSGINFFKEDAKLEIPVYFIHGKKDVHVNGKLVEEYLNKVEAPNGMQLHWVEKSSHLFHPDDARIIEQLIIQKAEIFKDQAIPDAEKTPV</sequence>
<accession>A0A5R9F5F3</accession>
<dbReference type="PANTHER" id="PTHR43798:SF33">
    <property type="entry name" value="HYDROLASE, PUTATIVE (AFU_ORTHOLOGUE AFUA_2G14860)-RELATED"/>
    <property type="match status" value="1"/>
</dbReference>
<dbReference type="InterPro" id="IPR000073">
    <property type="entry name" value="AB_hydrolase_1"/>
</dbReference>